<evidence type="ECO:0000313" key="4">
    <source>
        <dbReference type="Proteomes" id="UP000759537"/>
    </source>
</evidence>
<evidence type="ECO:0000256" key="1">
    <source>
        <dbReference type="SAM" id="Phobius"/>
    </source>
</evidence>
<feature type="domain" description="Fungal STAND N-terminal Goodbye" evidence="2">
    <location>
        <begin position="23"/>
        <end position="149"/>
    </location>
</feature>
<dbReference type="OrthoDB" id="3012462at2759"/>
<keyword evidence="1" id="KW-1133">Transmembrane helix</keyword>
<dbReference type="EMBL" id="WHVB01000027">
    <property type="protein sequence ID" value="KAF8469816.1"/>
    <property type="molecule type" value="Genomic_DNA"/>
</dbReference>
<evidence type="ECO:0000313" key="3">
    <source>
        <dbReference type="EMBL" id="KAF8469816.1"/>
    </source>
</evidence>
<protein>
    <recommendedName>
        <fullName evidence="2">Fungal STAND N-terminal Goodbye domain-containing protein</fullName>
    </recommendedName>
</protein>
<feature type="transmembrane region" description="Helical" evidence="1">
    <location>
        <begin position="101"/>
        <end position="125"/>
    </location>
</feature>
<evidence type="ECO:0000259" key="2">
    <source>
        <dbReference type="Pfam" id="PF17109"/>
    </source>
</evidence>
<keyword evidence="1" id="KW-0472">Membrane</keyword>
<organism evidence="3 4">
    <name type="scientific">Russula ochroleuca</name>
    <dbReference type="NCBI Taxonomy" id="152965"/>
    <lineage>
        <taxon>Eukaryota</taxon>
        <taxon>Fungi</taxon>
        <taxon>Dikarya</taxon>
        <taxon>Basidiomycota</taxon>
        <taxon>Agaricomycotina</taxon>
        <taxon>Agaricomycetes</taxon>
        <taxon>Russulales</taxon>
        <taxon>Russulaceae</taxon>
        <taxon>Russula</taxon>
    </lineage>
</organism>
<keyword evidence="1" id="KW-0812">Transmembrane</keyword>
<name>A0A9P5JXX0_9AGAM</name>
<dbReference type="InterPro" id="IPR031350">
    <property type="entry name" value="Goodbye_dom"/>
</dbReference>
<dbReference type="Proteomes" id="UP000759537">
    <property type="component" value="Unassembled WGS sequence"/>
</dbReference>
<proteinExistence type="predicted"/>
<accession>A0A9P5JXX0</accession>
<reference evidence="3" key="2">
    <citation type="journal article" date="2020" name="Nat. Commun.">
        <title>Large-scale genome sequencing of mycorrhizal fungi provides insights into the early evolution of symbiotic traits.</title>
        <authorList>
            <person name="Miyauchi S."/>
            <person name="Kiss E."/>
            <person name="Kuo A."/>
            <person name="Drula E."/>
            <person name="Kohler A."/>
            <person name="Sanchez-Garcia M."/>
            <person name="Morin E."/>
            <person name="Andreopoulos B."/>
            <person name="Barry K.W."/>
            <person name="Bonito G."/>
            <person name="Buee M."/>
            <person name="Carver A."/>
            <person name="Chen C."/>
            <person name="Cichocki N."/>
            <person name="Clum A."/>
            <person name="Culley D."/>
            <person name="Crous P.W."/>
            <person name="Fauchery L."/>
            <person name="Girlanda M."/>
            <person name="Hayes R.D."/>
            <person name="Keri Z."/>
            <person name="LaButti K."/>
            <person name="Lipzen A."/>
            <person name="Lombard V."/>
            <person name="Magnuson J."/>
            <person name="Maillard F."/>
            <person name="Murat C."/>
            <person name="Nolan M."/>
            <person name="Ohm R.A."/>
            <person name="Pangilinan J."/>
            <person name="Pereira M.F."/>
            <person name="Perotto S."/>
            <person name="Peter M."/>
            <person name="Pfister S."/>
            <person name="Riley R."/>
            <person name="Sitrit Y."/>
            <person name="Stielow J.B."/>
            <person name="Szollosi G."/>
            <person name="Zifcakova L."/>
            <person name="Stursova M."/>
            <person name="Spatafora J.W."/>
            <person name="Tedersoo L."/>
            <person name="Vaario L.M."/>
            <person name="Yamada A."/>
            <person name="Yan M."/>
            <person name="Wang P."/>
            <person name="Xu J."/>
            <person name="Bruns T."/>
            <person name="Baldrian P."/>
            <person name="Vilgalys R."/>
            <person name="Dunand C."/>
            <person name="Henrissat B."/>
            <person name="Grigoriev I.V."/>
            <person name="Hibbett D."/>
            <person name="Nagy L.G."/>
            <person name="Martin F.M."/>
        </authorList>
    </citation>
    <scope>NUCLEOTIDE SEQUENCE</scope>
    <source>
        <strain evidence="3">Prilba</strain>
    </source>
</reference>
<keyword evidence="4" id="KW-1185">Reference proteome</keyword>
<gene>
    <name evidence="3" type="ORF">DFH94DRAFT_697140</name>
</gene>
<dbReference type="Pfam" id="PF17109">
    <property type="entry name" value="Goodbye"/>
    <property type="match status" value="1"/>
</dbReference>
<reference evidence="3" key="1">
    <citation type="submission" date="2019-10" db="EMBL/GenBank/DDBJ databases">
        <authorList>
            <consortium name="DOE Joint Genome Institute"/>
            <person name="Kuo A."/>
            <person name="Miyauchi S."/>
            <person name="Kiss E."/>
            <person name="Drula E."/>
            <person name="Kohler A."/>
            <person name="Sanchez-Garcia M."/>
            <person name="Andreopoulos B."/>
            <person name="Barry K.W."/>
            <person name="Bonito G."/>
            <person name="Buee M."/>
            <person name="Carver A."/>
            <person name="Chen C."/>
            <person name="Cichocki N."/>
            <person name="Clum A."/>
            <person name="Culley D."/>
            <person name="Crous P.W."/>
            <person name="Fauchery L."/>
            <person name="Girlanda M."/>
            <person name="Hayes R."/>
            <person name="Keri Z."/>
            <person name="LaButti K."/>
            <person name="Lipzen A."/>
            <person name="Lombard V."/>
            <person name="Magnuson J."/>
            <person name="Maillard F."/>
            <person name="Morin E."/>
            <person name="Murat C."/>
            <person name="Nolan M."/>
            <person name="Ohm R."/>
            <person name="Pangilinan J."/>
            <person name="Pereira M."/>
            <person name="Perotto S."/>
            <person name="Peter M."/>
            <person name="Riley R."/>
            <person name="Sitrit Y."/>
            <person name="Stielow B."/>
            <person name="Szollosi G."/>
            <person name="Zifcakova L."/>
            <person name="Stursova M."/>
            <person name="Spatafora J.W."/>
            <person name="Tedersoo L."/>
            <person name="Vaario L.-M."/>
            <person name="Yamada A."/>
            <person name="Yan M."/>
            <person name="Wang P."/>
            <person name="Xu J."/>
            <person name="Bruns T."/>
            <person name="Baldrian P."/>
            <person name="Vilgalys R."/>
            <person name="Henrissat B."/>
            <person name="Grigoriev I.V."/>
            <person name="Hibbett D."/>
            <person name="Nagy L.G."/>
            <person name="Martin F.M."/>
        </authorList>
    </citation>
    <scope>NUCLEOTIDE SEQUENCE</scope>
    <source>
        <strain evidence="3">Prilba</strain>
    </source>
</reference>
<sequence>MSVQPMPQTSPGLLSGSKYQSIFDSALESYEKETGKELTLNPLFCKIEACNSPDGVITLLREQIPGFDRSRSGNDSERLSNWLDPTVNAINTFSGTIGWSVFLAFPPAGVIFTGIGVLLSAATAVRGRRGTLIKLFERIENVFRRLDNYIELSRPLEWRMLL</sequence>
<dbReference type="AlphaFoldDB" id="A0A9P5JXX0"/>
<comment type="caution">
    <text evidence="3">The sequence shown here is derived from an EMBL/GenBank/DDBJ whole genome shotgun (WGS) entry which is preliminary data.</text>
</comment>